<dbReference type="InterPro" id="IPR027849">
    <property type="entry name" value="DUF4434"/>
</dbReference>
<evidence type="ECO:0000259" key="1">
    <source>
        <dbReference type="Pfam" id="PF14488"/>
    </source>
</evidence>
<reference evidence="2 3" key="1">
    <citation type="submission" date="2021-03" db="EMBL/GenBank/DDBJ databases">
        <title>novel species isolated from a fishpond in China.</title>
        <authorList>
            <person name="Lu H."/>
            <person name="Cai Z."/>
        </authorList>
    </citation>
    <scope>NUCLEOTIDE SEQUENCE [LARGE SCALE GENOMIC DNA]</scope>
    <source>
        <strain evidence="2 3">JCM 31546</strain>
    </source>
</reference>
<dbReference type="Pfam" id="PF14488">
    <property type="entry name" value="DUF4434"/>
    <property type="match status" value="1"/>
</dbReference>
<evidence type="ECO:0000313" key="2">
    <source>
        <dbReference type="EMBL" id="MBN7803226.1"/>
    </source>
</evidence>
<evidence type="ECO:0000313" key="3">
    <source>
        <dbReference type="Proteomes" id="UP000664698"/>
    </source>
</evidence>
<dbReference type="EMBL" id="JAFKCW010000005">
    <property type="protein sequence ID" value="MBN7803226.1"/>
    <property type="molecule type" value="Genomic_DNA"/>
</dbReference>
<dbReference type="Proteomes" id="UP000664698">
    <property type="component" value="Unassembled WGS sequence"/>
</dbReference>
<dbReference type="SUPFAM" id="SSF51445">
    <property type="entry name" value="(Trans)glycosidases"/>
    <property type="match status" value="1"/>
</dbReference>
<sequence>MRISSAILFVLAINLYCCQSPKQPNQNRTVEVVYKDGKAQLLRHGKPYHIRGGGGHEQMEKLALYGGNSIRTWTTEDAGRILDEAEANGLTVTLGLEVGRQWWGEDFNYWNLGEVDQKIDELKKVVEKYKDHPALLMWGIGNEVYLFGGNRHIIYHTINKIAKMIHETDPNHPVMTSIPVGFEFDRYTLSFLLMPDVDILGFNAFARLPDVYSQVYGPTGWGKPYILSEWGPSGHWELKDNTEWGAPKELSSSEKAKIVDGYWETIEKDSALYLGNYAFYWGHKFEVTHTWFSLFSQEGYETESLNVLRSKWSGNDSINWAPRIDSVGIESTMRRYNYYLLGDSVYQASVHAHDPDNDSLSYRWELRHEGLDFYQSGKFDYNMEHLVSEGNSETIRFQAPKEIGGYRLFTFVYDGQGNVATHNIPFYVTSK</sequence>
<comment type="caution">
    <text evidence="2">The sequence shown here is derived from an EMBL/GenBank/DDBJ whole genome shotgun (WGS) entry which is preliminary data.</text>
</comment>
<gene>
    <name evidence="2" type="ORF">J0A67_20290</name>
</gene>
<dbReference type="Gene3D" id="3.20.20.80">
    <property type="entry name" value="Glycosidases"/>
    <property type="match status" value="1"/>
</dbReference>
<dbReference type="InterPro" id="IPR017853">
    <property type="entry name" value="GH"/>
</dbReference>
<feature type="domain" description="DUF4434" evidence="1">
    <location>
        <begin position="78"/>
        <end position="177"/>
    </location>
</feature>
<protein>
    <submittedName>
        <fullName evidence="2">DUF4434 domain-containing protein</fullName>
    </submittedName>
</protein>
<dbReference type="RefSeq" id="WP_206571219.1">
    <property type="nucleotide sequence ID" value="NZ_JAFKCW010000005.1"/>
</dbReference>
<name>A0ABS3BY35_9BACT</name>
<proteinExistence type="predicted"/>
<organism evidence="2 3">
    <name type="scientific">Algoriphagus aestuariicola</name>
    <dbReference type="NCBI Taxonomy" id="1852016"/>
    <lineage>
        <taxon>Bacteria</taxon>
        <taxon>Pseudomonadati</taxon>
        <taxon>Bacteroidota</taxon>
        <taxon>Cytophagia</taxon>
        <taxon>Cytophagales</taxon>
        <taxon>Cyclobacteriaceae</taxon>
        <taxon>Algoriphagus</taxon>
    </lineage>
</organism>
<accession>A0ABS3BY35</accession>
<keyword evidence="3" id="KW-1185">Reference proteome</keyword>